<evidence type="ECO:0000259" key="1">
    <source>
        <dbReference type="Pfam" id="PF05368"/>
    </source>
</evidence>
<organism evidence="2 3">
    <name type="scientific">Delitschia confertaspora ATCC 74209</name>
    <dbReference type="NCBI Taxonomy" id="1513339"/>
    <lineage>
        <taxon>Eukaryota</taxon>
        <taxon>Fungi</taxon>
        <taxon>Dikarya</taxon>
        <taxon>Ascomycota</taxon>
        <taxon>Pezizomycotina</taxon>
        <taxon>Dothideomycetes</taxon>
        <taxon>Pleosporomycetidae</taxon>
        <taxon>Pleosporales</taxon>
        <taxon>Delitschiaceae</taxon>
        <taxon>Delitschia</taxon>
    </lineage>
</organism>
<dbReference type="Gene3D" id="3.40.50.720">
    <property type="entry name" value="NAD(P)-binding Rossmann-like Domain"/>
    <property type="match status" value="1"/>
</dbReference>
<comment type="caution">
    <text evidence="2">The sequence shown here is derived from an EMBL/GenBank/DDBJ whole genome shotgun (WGS) entry which is preliminary data.</text>
</comment>
<dbReference type="Pfam" id="PF05368">
    <property type="entry name" value="NmrA"/>
    <property type="match status" value="1"/>
</dbReference>
<dbReference type="InterPro" id="IPR036291">
    <property type="entry name" value="NAD(P)-bd_dom_sf"/>
</dbReference>
<gene>
    <name evidence="2" type="ORF">GQ43DRAFT_440071</name>
</gene>
<feature type="domain" description="NmrA-like" evidence="1">
    <location>
        <begin position="9"/>
        <end position="283"/>
    </location>
</feature>
<evidence type="ECO:0000313" key="3">
    <source>
        <dbReference type="Proteomes" id="UP000799536"/>
    </source>
</evidence>
<dbReference type="PANTHER" id="PTHR43162">
    <property type="match status" value="1"/>
</dbReference>
<dbReference type="InterPro" id="IPR051604">
    <property type="entry name" value="Ergot_Alk_Oxidoreductase"/>
</dbReference>
<dbReference type="AlphaFoldDB" id="A0A9P4JMW7"/>
<dbReference type="PANTHER" id="PTHR43162:SF1">
    <property type="entry name" value="PRESTALK A DIFFERENTIATION PROTEIN A"/>
    <property type="match status" value="1"/>
</dbReference>
<sequence>MSAYEPKSNEKVIIFGPTGAVGRAAAFAASNAGAKVYLAMRDPSKAIPGLNQNDEQTAGLTRLRADLTDPTSLKQAIAESGATRAYVYTIFNSIDSMRSSFDALKEAGVKFVVLLSSHSVKGYARDAVNHEEMNFIPHVHASAEIALEESGIEDFVAVRPAFFNSNIMWWKEGIKKGEVQLLWGGKGGNEGEKEREGEKVVMLDWIAPEDIGTVCGRLLAYPELRQSHKGKVMYLNGPKLLSLRQGLEIVAKIVNHPIHITSISAEDFINSSILPRPVAEAVVQGWKENSGPSVEGQEERGMYPKSEYGEAVGNLRRYLGKEPMQFEEWAQKNNYLFD</sequence>
<dbReference type="Proteomes" id="UP000799536">
    <property type="component" value="Unassembled WGS sequence"/>
</dbReference>
<protein>
    <submittedName>
        <fullName evidence="2">NAD(P)-binding protein</fullName>
    </submittedName>
</protein>
<name>A0A9P4JMW7_9PLEO</name>
<dbReference type="OrthoDB" id="419598at2759"/>
<evidence type="ECO:0000313" key="2">
    <source>
        <dbReference type="EMBL" id="KAF2202015.1"/>
    </source>
</evidence>
<keyword evidence="3" id="KW-1185">Reference proteome</keyword>
<accession>A0A9P4JMW7</accession>
<dbReference type="SUPFAM" id="SSF51735">
    <property type="entry name" value="NAD(P)-binding Rossmann-fold domains"/>
    <property type="match status" value="1"/>
</dbReference>
<dbReference type="EMBL" id="ML993952">
    <property type="protein sequence ID" value="KAF2202015.1"/>
    <property type="molecule type" value="Genomic_DNA"/>
</dbReference>
<dbReference type="InterPro" id="IPR008030">
    <property type="entry name" value="NmrA-like"/>
</dbReference>
<proteinExistence type="predicted"/>
<reference evidence="2" key="1">
    <citation type="journal article" date="2020" name="Stud. Mycol.">
        <title>101 Dothideomycetes genomes: a test case for predicting lifestyles and emergence of pathogens.</title>
        <authorList>
            <person name="Haridas S."/>
            <person name="Albert R."/>
            <person name="Binder M."/>
            <person name="Bloem J."/>
            <person name="Labutti K."/>
            <person name="Salamov A."/>
            <person name="Andreopoulos B."/>
            <person name="Baker S."/>
            <person name="Barry K."/>
            <person name="Bills G."/>
            <person name="Bluhm B."/>
            <person name="Cannon C."/>
            <person name="Castanera R."/>
            <person name="Culley D."/>
            <person name="Daum C."/>
            <person name="Ezra D."/>
            <person name="Gonzalez J."/>
            <person name="Henrissat B."/>
            <person name="Kuo A."/>
            <person name="Liang C."/>
            <person name="Lipzen A."/>
            <person name="Lutzoni F."/>
            <person name="Magnuson J."/>
            <person name="Mondo S."/>
            <person name="Nolan M."/>
            <person name="Ohm R."/>
            <person name="Pangilinan J."/>
            <person name="Park H.-J."/>
            <person name="Ramirez L."/>
            <person name="Alfaro M."/>
            <person name="Sun H."/>
            <person name="Tritt A."/>
            <person name="Yoshinaga Y."/>
            <person name="Zwiers L.-H."/>
            <person name="Turgeon B."/>
            <person name="Goodwin S."/>
            <person name="Spatafora J."/>
            <person name="Crous P."/>
            <person name="Grigoriev I."/>
        </authorList>
    </citation>
    <scope>NUCLEOTIDE SEQUENCE</scope>
    <source>
        <strain evidence="2">ATCC 74209</strain>
    </source>
</reference>